<dbReference type="InterPro" id="IPR023201">
    <property type="entry name" value="SecY_dom_sf"/>
</dbReference>
<dbReference type="GO" id="GO:0043952">
    <property type="term" value="P:protein transport by the Sec complex"/>
    <property type="evidence" value="ECO:0007669"/>
    <property type="project" value="UniProtKB-UniRule"/>
</dbReference>
<dbReference type="Gene3D" id="1.10.3370.10">
    <property type="entry name" value="SecY subunit domain"/>
    <property type="match status" value="1"/>
</dbReference>
<dbReference type="SUPFAM" id="SSF103491">
    <property type="entry name" value="Preprotein translocase SecY subunit"/>
    <property type="match status" value="1"/>
</dbReference>
<dbReference type="HAMAP" id="MF_01465">
    <property type="entry name" value="SecY"/>
    <property type="match status" value="1"/>
</dbReference>
<organism evidence="14 16">
    <name type="scientific">Collinsella ihumii</name>
    <dbReference type="NCBI Taxonomy" id="1720204"/>
    <lineage>
        <taxon>Bacteria</taxon>
        <taxon>Bacillati</taxon>
        <taxon>Actinomycetota</taxon>
        <taxon>Coriobacteriia</taxon>
        <taxon>Coriobacteriales</taxon>
        <taxon>Coriobacteriaceae</taxon>
        <taxon>Collinsella</taxon>
    </lineage>
</organism>
<evidence type="ECO:0000256" key="6">
    <source>
        <dbReference type="ARBA" id="ARBA00022989"/>
    </source>
</evidence>
<accession>A0A921LTK5</accession>
<dbReference type="FunFam" id="1.10.3370.10:FF:000001">
    <property type="entry name" value="Preprotein translocase subunit SecY"/>
    <property type="match status" value="1"/>
</dbReference>
<keyword evidence="8 10" id="KW-0472">Membrane</keyword>
<dbReference type="InterPro" id="IPR002208">
    <property type="entry name" value="SecY/SEC61-alpha"/>
</dbReference>
<evidence type="ECO:0000256" key="9">
    <source>
        <dbReference type="ARBA" id="ARBA00039733"/>
    </source>
</evidence>
<keyword evidence="6 10" id="KW-1133">Transmembrane helix</keyword>
<comment type="function">
    <text evidence="10 11">The central subunit of the protein translocation channel SecYEG. Consists of two halves formed by TMs 1-5 and 6-10. These two domains form a lateral gate at the front which open onto the bilayer between TMs 2 and 7, and are clamped together by SecE at the back. The channel is closed by both a pore ring composed of hydrophobic SecY resides and a short helix (helix 2A) on the extracellular side of the membrane which forms a plug. The plug probably moves laterally to allow the channel to open. The ring and the pore may move independently.</text>
</comment>
<sequence>MLTGLKNAFRIKELRGKITFTIAMLVLYRLGAHVPVPGIPVAGMAGLFGLNGDNTVAESAMALLNLFSGGALSYVSVFSLGIMPYITSSIILQMLQSVVPSLHELAREGEVGQTKITQYSRYLTLALAILNGIGYLFLFKSFGIQFNGAGAPEVIFDIMIVGTLVAGAMLIMWIGELITQRGIGNGMSLIIFANIMAGLPQAVFASVSDGGTANIILTLVIVVVILCVIPLIVFVERGQRRIPVQYAKRVVGRRIMGGQSTYLPIKVNTAGVIPIIFASALLYFPAQLAVFFPGIDWIQAVAGALSSGWINWVLNVVLIVFFAYFYTSMVFNPDDTAENLKRQGGFIPGVRPGRATANYIKNALNKITLPSAVFLAIIAIVPSIVFSFTGNSLIQAFGGTSILIMVGVVMDTISKVESQLKMYDYDGFFK</sequence>
<dbReference type="InterPro" id="IPR030659">
    <property type="entry name" value="SecY_CS"/>
</dbReference>
<gene>
    <name evidence="10 14" type="primary">secY</name>
    <name evidence="14" type="ORF">K8U80_08530</name>
    <name evidence="15" type="ORF">QVN40_05630</name>
</gene>
<dbReference type="GO" id="GO:0065002">
    <property type="term" value="P:intracellular protein transmembrane transport"/>
    <property type="evidence" value="ECO:0007669"/>
    <property type="project" value="UniProtKB-UniRule"/>
</dbReference>
<dbReference type="RefSeq" id="WP_066834099.1">
    <property type="nucleotide sequence ID" value="NZ_CABKVW010000012.1"/>
</dbReference>
<dbReference type="PRINTS" id="PR00303">
    <property type="entry name" value="SECYTRNLCASE"/>
</dbReference>
<comment type="subcellular location">
    <subcellularLocation>
        <location evidence="10">Cell membrane</location>
        <topology evidence="10">Multi-pass membrane protein</topology>
    </subcellularLocation>
    <subcellularLocation>
        <location evidence="1 12">Membrane</location>
        <topology evidence="1 12">Multi-pass membrane protein</topology>
    </subcellularLocation>
</comment>
<evidence type="ECO:0000313" key="16">
    <source>
        <dbReference type="Proteomes" id="UP000746751"/>
    </source>
</evidence>
<keyword evidence="7 10" id="KW-0811">Translocation</keyword>
<evidence type="ECO:0000256" key="8">
    <source>
        <dbReference type="ARBA" id="ARBA00023136"/>
    </source>
</evidence>
<dbReference type="PROSITE" id="PS00755">
    <property type="entry name" value="SECY_1"/>
    <property type="match status" value="1"/>
</dbReference>
<evidence type="ECO:0000256" key="11">
    <source>
        <dbReference type="RuleBase" id="RU000537"/>
    </source>
</evidence>
<dbReference type="InterPro" id="IPR026593">
    <property type="entry name" value="SecY"/>
</dbReference>
<feature type="transmembrane region" description="Helical" evidence="10">
    <location>
        <begin position="367"/>
        <end position="388"/>
    </location>
</feature>
<evidence type="ECO:0000256" key="12">
    <source>
        <dbReference type="RuleBase" id="RU003484"/>
    </source>
</evidence>
<dbReference type="GO" id="GO:0005886">
    <property type="term" value="C:plasma membrane"/>
    <property type="evidence" value="ECO:0007669"/>
    <property type="project" value="UniProtKB-SubCell"/>
</dbReference>
<feature type="transmembrane region" description="Helical" evidence="10">
    <location>
        <begin position="20"/>
        <end position="42"/>
    </location>
</feature>
<evidence type="ECO:0000256" key="1">
    <source>
        <dbReference type="ARBA" id="ARBA00004141"/>
    </source>
</evidence>
<reference evidence="14" key="1">
    <citation type="journal article" date="2021" name="PeerJ">
        <title>Extensive microbial diversity within the chicken gut microbiome revealed by metagenomics and culture.</title>
        <authorList>
            <person name="Gilroy R."/>
            <person name="Ravi A."/>
            <person name="Getino M."/>
            <person name="Pursley I."/>
            <person name="Horton D.L."/>
            <person name="Alikhan N.F."/>
            <person name="Baker D."/>
            <person name="Gharbi K."/>
            <person name="Hall N."/>
            <person name="Watson M."/>
            <person name="Adriaenssens E.M."/>
            <person name="Foster-Nyarko E."/>
            <person name="Jarju S."/>
            <person name="Secka A."/>
            <person name="Antonio M."/>
            <person name="Oren A."/>
            <person name="Chaudhuri R.R."/>
            <person name="La Ragione R."/>
            <person name="Hildebrand F."/>
            <person name="Pallen M.J."/>
        </authorList>
    </citation>
    <scope>NUCLEOTIDE SEQUENCE</scope>
    <source>
        <strain evidence="14">ChiGjej2B2-7701</strain>
    </source>
</reference>
<feature type="transmembrane region" description="Helical" evidence="10">
    <location>
        <begin position="312"/>
        <end position="332"/>
    </location>
</feature>
<dbReference type="NCBIfam" id="TIGR00967">
    <property type="entry name" value="3a0501s007"/>
    <property type="match status" value="1"/>
</dbReference>
<comment type="similarity">
    <text evidence="2 10 13">Belongs to the SecY/SEC61-alpha family.</text>
</comment>
<dbReference type="EMBL" id="DYVF01000050">
    <property type="protein sequence ID" value="HJG31423.1"/>
    <property type="molecule type" value="Genomic_DNA"/>
</dbReference>
<feature type="transmembrane region" description="Helical" evidence="10">
    <location>
        <begin position="394"/>
        <end position="413"/>
    </location>
</feature>
<evidence type="ECO:0000313" key="14">
    <source>
        <dbReference type="EMBL" id="HJG31423.1"/>
    </source>
</evidence>
<dbReference type="EMBL" id="JAUEIR010000004">
    <property type="protein sequence ID" value="MDN0069186.1"/>
    <property type="molecule type" value="Genomic_DNA"/>
</dbReference>
<evidence type="ECO:0000256" key="10">
    <source>
        <dbReference type="HAMAP-Rule" id="MF_01465"/>
    </source>
</evidence>
<feature type="transmembrane region" description="Helical" evidence="10">
    <location>
        <begin position="122"/>
        <end position="142"/>
    </location>
</feature>
<protein>
    <recommendedName>
        <fullName evidence="9 10">Protein translocase subunit SecY</fullName>
    </recommendedName>
</protein>
<proteinExistence type="inferred from homology"/>
<dbReference type="Proteomes" id="UP000746751">
    <property type="component" value="Unassembled WGS sequence"/>
</dbReference>
<dbReference type="AlphaFoldDB" id="A0A921LTK5"/>
<evidence type="ECO:0000256" key="4">
    <source>
        <dbReference type="ARBA" id="ARBA00022692"/>
    </source>
</evidence>
<dbReference type="GO" id="GO:0006605">
    <property type="term" value="P:protein targeting"/>
    <property type="evidence" value="ECO:0007669"/>
    <property type="project" value="UniProtKB-UniRule"/>
</dbReference>
<comment type="caution">
    <text evidence="14">The sequence shown here is derived from an EMBL/GenBank/DDBJ whole genome shotgun (WGS) entry which is preliminary data.</text>
</comment>
<reference evidence="14" key="2">
    <citation type="submission" date="2021-09" db="EMBL/GenBank/DDBJ databases">
        <authorList>
            <person name="Gilroy R."/>
        </authorList>
    </citation>
    <scope>NUCLEOTIDE SEQUENCE</scope>
    <source>
        <strain evidence="14">ChiGjej2B2-7701</strain>
    </source>
</reference>
<dbReference type="PANTHER" id="PTHR10906">
    <property type="entry name" value="SECY/SEC61-ALPHA FAMILY MEMBER"/>
    <property type="match status" value="1"/>
</dbReference>
<dbReference type="PROSITE" id="PS00756">
    <property type="entry name" value="SECY_2"/>
    <property type="match status" value="1"/>
</dbReference>
<dbReference type="Proteomes" id="UP001168505">
    <property type="component" value="Unassembled WGS sequence"/>
</dbReference>
<keyword evidence="10" id="KW-1003">Cell membrane</keyword>
<keyword evidence="4 10" id="KW-0812">Transmembrane</keyword>
<evidence type="ECO:0000256" key="7">
    <source>
        <dbReference type="ARBA" id="ARBA00023010"/>
    </source>
</evidence>
<feature type="transmembrane region" description="Helical" evidence="10">
    <location>
        <begin position="186"/>
        <end position="207"/>
    </location>
</feature>
<dbReference type="PIRSF" id="PIRSF004557">
    <property type="entry name" value="SecY"/>
    <property type="match status" value="1"/>
</dbReference>
<feature type="transmembrane region" description="Helical" evidence="10">
    <location>
        <begin position="154"/>
        <end position="174"/>
    </location>
</feature>
<reference evidence="15" key="4">
    <citation type="submission" date="2023-08" db="EMBL/GenBank/DDBJ databases">
        <title>Identification and characterization of horizontal gene transfer across gut microbiota members of farm animals based on homology search.</title>
        <authorList>
            <person name="Schwarzerova J."/>
            <person name="Nykrynova M."/>
            <person name="Jureckova K."/>
            <person name="Cejkova D."/>
            <person name="Rychlik I."/>
        </authorList>
    </citation>
    <scope>NUCLEOTIDE SEQUENCE</scope>
    <source>
        <strain evidence="15">15_COKtk</strain>
    </source>
</reference>
<feature type="transmembrane region" description="Helical" evidence="10">
    <location>
        <begin position="213"/>
        <end position="235"/>
    </location>
</feature>
<feature type="transmembrane region" description="Helical" evidence="10">
    <location>
        <begin position="62"/>
        <end position="86"/>
    </location>
</feature>
<evidence type="ECO:0000256" key="13">
    <source>
        <dbReference type="RuleBase" id="RU004349"/>
    </source>
</evidence>
<evidence type="ECO:0000256" key="2">
    <source>
        <dbReference type="ARBA" id="ARBA00005751"/>
    </source>
</evidence>
<name>A0A921LTK5_9ACTN</name>
<evidence type="ECO:0000313" key="15">
    <source>
        <dbReference type="EMBL" id="MDN0069186.1"/>
    </source>
</evidence>
<evidence type="ECO:0000256" key="5">
    <source>
        <dbReference type="ARBA" id="ARBA00022927"/>
    </source>
</evidence>
<keyword evidence="5 10" id="KW-0653">Protein transport</keyword>
<reference evidence="15" key="3">
    <citation type="submission" date="2023-06" db="EMBL/GenBank/DDBJ databases">
        <authorList>
            <person name="Zeman M."/>
            <person name="Kubasova T."/>
            <person name="Jahodarova E."/>
            <person name="Nykrynova M."/>
            <person name="Rychlik I."/>
        </authorList>
    </citation>
    <scope>NUCLEOTIDE SEQUENCE</scope>
    <source>
        <strain evidence="15">15_COKtk</strain>
    </source>
</reference>
<comment type="subunit">
    <text evidence="10">Component of the Sec protein translocase complex. Heterotrimer consisting of SecY, SecE and SecG subunits. The heterotrimers can form oligomers, although 1 heterotrimer is thought to be able to translocate proteins. Interacts with the ribosome. Interacts with SecDF, and other proteins may be involved. Interacts with SecA.</text>
</comment>
<dbReference type="Pfam" id="PF00344">
    <property type="entry name" value="SecY"/>
    <property type="match status" value="1"/>
</dbReference>
<keyword evidence="3 10" id="KW-0813">Transport</keyword>
<evidence type="ECO:0000256" key="3">
    <source>
        <dbReference type="ARBA" id="ARBA00022448"/>
    </source>
</evidence>
<feature type="transmembrane region" description="Helical" evidence="10">
    <location>
        <begin position="272"/>
        <end position="292"/>
    </location>
</feature>